<proteinExistence type="predicted"/>
<evidence type="ECO:0000256" key="1">
    <source>
        <dbReference type="SAM" id="SignalP"/>
    </source>
</evidence>
<dbReference type="InterPro" id="IPR036779">
    <property type="entry name" value="LysM_dom_sf"/>
</dbReference>
<dbReference type="CDD" id="cd00118">
    <property type="entry name" value="LysM"/>
    <property type="match status" value="1"/>
</dbReference>
<protein>
    <submittedName>
        <fullName evidence="3">LysM peptidoglycan-binding domain-containing protein</fullName>
    </submittedName>
</protein>
<dbReference type="SMART" id="SM00257">
    <property type="entry name" value="LysM"/>
    <property type="match status" value="1"/>
</dbReference>
<feature type="chain" id="PRO_5045049650" evidence="1">
    <location>
        <begin position="17"/>
        <end position="83"/>
    </location>
</feature>
<organism evidence="3 4">
    <name type="scientific">Bifidobacterium colobi</name>
    <dbReference type="NCBI Taxonomy" id="2809026"/>
    <lineage>
        <taxon>Bacteria</taxon>
        <taxon>Bacillati</taxon>
        <taxon>Actinomycetota</taxon>
        <taxon>Actinomycetes</taxon>
        <taxon>Bifidobacteriales</taxon>
        <taxon>Bifidobacteriaceae</taxon>
        <taxon>Bifidobacterium</taxon>
    </lineage>
</organism>
<name>A0ABS5UXA3_9BIFI</name>
<feature type="domain" description="LysM" evidence="2">
    <location>
        <begin position="30"/>
        <end position="80"/>
    </location>
</feature>
<evidence type="ECO:0000313" key="4">
    <source>
        <dbReference type="Proteomes" id="UP000711736"/>
    </source>
</evidence>
<comment type="caution">
    <text evidence="3">The sequence shown here is derived from an EMBL/GenBank/DDBJ whole genome shotgun (WGS) entry which is preliminary data.</text>
</comment>
<sequence length="83" mass="8921">MLVALMVAWFSVSAWTAQIARSDVGASNVTSYTVKPGDTLWSYAARITPQGHDVSETVDELIALNDLDSGSLRAGQRIVVPNE</sequence>
<dbReference type="Gene3D" id="3.10.350.10">
    <property type="entry name" value="LysM domain"/>
    <property type="match status" value="1"/>
</dbReference>
<gene>
    <name evidence="3" type="ORF">JS530_09660</name>
</gene>
<dbReference type="Proteomes" id="UP000711736">
    <property type="component" value="Unassembled WGS sequence"/>
</dbReference>
<dbReference type="Pfam" id="PF01476">
    <property type="entry name" value="LysM"/>
    <property type="match status" value="1"/>
</dbReference>
<evidence type="ECO:0000259" key="2">
    <source>
        <dbReference type="PROSITE" id="PS51782"/>
    </source>
</evidence>
<dbReference type="EMBL" id="JAFEJU010000008">
    <property type="protein sequence ID" value="MBT1175758.1"/>
    <property type="molecule type" value="Genomic_DNA"/>
</dbReference>
<accession>A0ABS5UXA3</accession>
<reference evidence="3 4" key="1">
    <citation type="journal article" date="2021" name="Environ. Microbiol.">
        <title>Genetic insights into the dark matter of the mammalian gut microbiota through targeted genome reconstruction.</title>
        <authorList>
            <person name="Lugli G.A."/>
            <person name="Alessandri G."/>
            <person name="Milani C."/>
            <person name="Viappiani A."/>
            <person name="Fontana F."/>
            <person name="Tarracchini C."/>
            <person name="Mancabelli L."/>
            <person name="Argentini C."/>
            <person name="Ruiz L."/>
            <person name="Margolles A."/>
            <person name="van Sinderen D."/>
            <person name="Turroni F."/>
            <person name="Ventura M."/>
        </authorList>
    </citation>
    <scope>NUCLEOTIDE SEQUENCE [LARGE SCALE GENOMIC DNA]</scope>
    <source>
        <strain evidence="3 4">LC6</strain>
    </source>
</reference>
<evidence type="ECO:0000313" key="3">
    <source>
        <dbReference type="EMBL" id="MBT1175758.1"/>
    </source>
</evidence>
<dbReference type="PROSITE" id="PS51782">
    <property type="entry name" value="LYSM"/>
    <property type="match status" value="1"/>
</dbReference>
<dbReference type="SUPFAM" id="SSF54106">
    <property type="entry name" value="LysM domain"/>
    <property type="match status" value="1"/>
</dbReference>
<keyword evidence="4" id="KW-1185">Reference proteome</keyword>
<keyword evidence="1" id="KW-0732">Signal</keyword>
<feature type="signal peptide" evidence="1">
    <location>
        <begin position="1"/>
        <end position="16"/>
    </location>
</feature>
<dbReference type="InterPro" id="IPR018392">
    <property type="entry name" value="LysM"/>
</dbReference>